<evidence type="ECO:0000256" key="4">
    <source>
        <dbReference type="ARBA" id="ARBA00022630"/>
    </source>
</evidence>
<dbReference type="Gene3D" id="3.50.50.60">
    <property type="entry name" value="FAD/NAD(P)-binding domain"/>
    <property type="match status" value="1"/>
</dbReference>
<keyword evidence="3" id="KW-0153">Cholesterol metabolism</keyword>
<gene>
    <name evidence="18" type="ORF">LX13_003912</name>
</gene>
<evidence type="ECO:0000256" key="10">
    <source>
        <dbReference type="ARBA" id="ARBA00023235"/>
    </source>
</evidence>
<dbReference type="InterPro" id="IPR000172">
    <property type="entry name" value="GMC_OxRdtase_N"/>
</dbReference>
<keyword evidence="4" id="KW-0285">Flavoprotein</keyword>
<comment type="caution">
    <text evidence="18">The sequence shown here is derived from an EMBL/GenBank/DDBJ whole genome shotgun (WGS) entry which is preliminary data.</text>
</comment>
<sequence length="495" mass="52863">MTASAGVDVVVIGSGFGGAVTAARLAEGGMSVLVFERGPWWGDQALRVEPGRVREFPRGPLGIRRALRGVRWSGPDRSGSITPYRDGLFELNQFDQLSCLTASGVGGGSLVYTNMHVRAPAPYFDRFPDEITATDMTRYYDKVAAMQRPVPDPFPRTRTATFDAAVASARLGQIRHPDLAIDFAKTGTGSGAAHKPCILGSNDCTKRSLDRTYLAQAIDHGATVRALCEVTALGTNAAGGWEVRFRDHHQGRTHTVTAARVVVAAGTLGTLRILLTARDRHHTLPDLSPALGHGFTPNGDRAALLHRTADSVGSGSGPSISSYVQMRHDDGDYLVAAAGLPLHALPLPGVARRRLDRTMVLFAMGADAIKSEVTLDDRGALRADTARTSAPDVYDQIDRTTAMIAHELSPRRVLINAPFGRRSRRMFTVHPLGGIPIATSRERGVVDHTGQVFDHPGLYVCDGSLLPGAPGIPPAMTIAALAERQSDLILASTTP</sequence>
<keyword evidence="5" id="KW-0274">FAD</keyword>
<feature type="domain" description="Glucose-methanol-choline oxidoreductase N-terminal" evidence="16">
    <location>
        <begin position="96"/>
        <end position="275"/>
    </location>
</feature>
<dbReference type="Pfam" id="PF00732">
    <property type="entry name" value="GMC_oxred_N"/>
    <property type="match status" value="1"/>
</dbReference>
<accession>A0ABT1HJF1</accession>
<dbReference type="RefSeq" id="WP_253663032.1">
    <property type="nucleotide sequence ID" value="NZ_BAAAJQ010000003.1"/>
</dbReference>
<feature type="domain" description="Glucose-methanol-choline oxidoreductase C-terminal" evidence="17">
    <location>
        <begin position="424"/>
        <end position="482"/>
    </location>
</feature>
<name>A0ABT1HJF1_9NOCA</name>
<keyword evidence="6" id="KW-0560">Oxidoreductase</keyword>
<evidence type="ECO:0000256" key="13">
    <source>
        <dbReference type="ARBA" id="ARBA00049723"/>
    </source>
</evidence>
<dbReference type="SUPFAM" id="SSF51905">
    <property type="entry name" value="FAD/NAD(P)-binding domain"/>
    <property type="match status" value="1"/>
</dbReference>
<evidence type="ECO:0000256" key="15">
    <source>
        <dbReference type="ARBA" id="ARBA00049778"/>
    </source>
</evidence>
<evidence type="ECO:0000256" key="6">
    <source>
        <dbReference type="ARBA" id="ARBA00023002"/>
    </source>
</evidence>
<comment type="similarity">
    <text evidence="2">Belongs to the GMC oxidoreductase family.</text>
</comment>
<evidence type="ECO:0000256" key="2">
    <source>
        <dbReference type="ARBA" id="ARBA00010790"/>
    </source>
</evidence>
<dbReference type="Pfam" id="PF13450">
    <property type="entry name" value="NAD_binding_8"/>
    <property type="match status" value="1"/>
</dbReference>
<evidence type="ECO:0000256" key="9">
    <source>
        <dbReference type="ARBA" id="ARBA00023221"/>
    </source>
</evidence>
<proteinExistence type="inferred from homology"/>
<comment type="pathway">
    <text evidence="12">Steroid metabolism; cholesterol degradation.</text>
</comment>
<keyword evidence="19" id="KW-1185">Reference proteome</keyword>
<evidence type="ECO:0000256" key="14">
    <source>
        <dbReference type="ARBA" id="ARBA00049744"/>
    </source>
</evidence>
<dbReference type="InterPro" id="IPR007867">
    <property type="entry name" value="GMC_OxRtase_C"/>
</dbReference>
<dbReference type="PANTHER" id="PTHR47470:SF1">
    <property type="entry name" value="FAD-DEPENDENT OXIDOREDUCTASE 2 FAD BINDING DOMAIN-CONTAINING PROTEIN"/>
    <property type="match status" value="1"/>
</dbReference>
<dbReference type="PANTHER" id="PTHR47470">
    <property type="entry name" value="CHOLESTEROL OXIDASE"/>
    <property type="match status" value="1"/>
</dbReference>
<dbReference type="Gene3D" id="3.30.410.10">
    <property type="entry name" value="Cholesterol Oxidase, domain 2"/>
    <property type="match status" value="1"/>
</dbReference>
<evidence type="ECO:0000256" key="12">
    <source>
        <dbReference type="ARBA" id="ARBA00049645"/>
    </source>
</evidence>
<dbReference type="Pfam" id="PF05199">
    <property type="entry name" value="GMC_oxred_C"/>
    <property type="match status" value="1"/>
</dbReference>
<dbReference type="EC" id="1.1.3.6" evidence="13"/>
<evidence type="ECO:0000259" key="17">
    <source>
        <dbReference type="Pfam" id="PF05199"/>
    </source>
</evidence>
<keyword evidence="7" id="KW-0443">Lipid metabolism</keyword>
<evidence type="ECO:0000313" key="18">
    <source>
        <dbReference type="EMBL" id="MCP2178071.1"/>
    </source>
</evidence>
<dbReference type="InterPro" id="IPR036188">
    <property type="entry name" value="FAD/NAD-bd_sf"/>
</dbReference>
<evidence type="ECO:0000256" key="8">
    <source>
        <dbReference type="ARBA" id="ARBA00023166"/>
    </source>
</evidence>
<protein>
    <recommendedName>
        <fullName evidence="14">Cholesterol oxidase</fullName>
        <ecNumber evidence="13">1.1.3.6</ecNumber>
        <ecNumber evidence="11">5.3.3.1</ecNumber>
    </recommendedName>
    <alternativeName>
        <fullName evidence="15">Cholesterol isomerase</fullName>
    </alternativeName>
</protein>
<dbReference type="InterPro" id="IPR052542">
    <property type="entry name" value="Cholesterol_Oxidase"/>
</dbReference>
<organism evidence="18 19">
    <name type="scientific">Williamsia maris</name>
    <dbReference type="NCBI Taxonomy" id="72806"/>
    <lineage>
        <taxon>Bacteria</taxon>
        <taxon>Bacillati</taxon>
        <taxon>Actinomycetota</taxon>
        <taxon>Actinomycetes</taxon>
        <taxon>Mycobacteriales</taxon>
        <taxon>Nocardiaceae</taxon>
        <taxon>Williamsia</taxon>
    </lineage>
</organism>
<evidence type="ECO:0000256" key="3">
    <source>
        <dbReference type="ARBA" id="ARBA00022548"/>
    </source>
</evidence>
<dbReference type="EC" id="5.3.3.1" evidence="11"/>
<evidence type="ECO:0000256" key="1">
    <source>
        <dbReference type="ARBA" id="ARBA00001974"/>
    </source>
</evidence>
<keyword evidence="10" id="KW-0413">Isomerase</keyword>
<evidence type="ECO:0000256" key="7">
    <source>
        <dbReference type="ARBA" id="ARBA00023098"/>
    </source>
</evidence>
<evidence type="ECO:0000259" key="16">
    <source>
        <dbReference type="Pfam" id="PF00732"/>
    </source>
</evidence>
<evidence type="ECO:0000256" key="11">
    <source>
        <dbReference type="ARBA" id="ARBA00038856"/>
    </source>
</evidence>
<comment type="cofactor">
    <cofactor evidence="1">
        <name>FAD</name>
        <dbReference type="ChEBI" id="CHEBI:57692"/>
    </cofactor>
</comment>
<evidence type="ECO:0000313" key="19">
    <source>
        <dbReference type="Proteomes" id="UP001206895"/>
    </source>
</evidence>
<dbReference type="Proteomes" id="UP001206895">
    <property type="component" value="Unassembled WGS sequence"/>
</dbReference>
<keyword evidence="8" id="KW-1207">Sterol metabolism</keyword>
<keyword evidence="9" id="KW-0753">Steroid metabolism</keyword>
<reference evidence="18 19" key="1">
    <citation type="submission" date="2022-06" db="EMBL/GenBank/DDBJ databases">
        <title>Genomic Encyclopedia of Archaeal and Bacterial Type Strains, Phase II (KMG-II): from individual species to whole genera.</title>
        <authorList>
            <person name="Goeker M."/>
        </authorList>
    </citation>
    <scope>NUCLEOTIDE SEQUENCE [LARGE SCALE GENOMIC DNA]</scope>
    <source>
        <strain evidence="18 19">DSM 44693</strain>
    </source>
</reference>
<evidence type="ECO:0000256" key="5">
    <source>
        <dbReference type="ARBA" id="ARBA00022827"/>
    </source>
</evidence>
<dbReference type="EMBL" id="JAMTCJ010000004">
    <property type="protein sequence ID" value="MCP2178071.1"/>
    <property type="molecule type" value="Genomic_DNA"/>
</dbReference>